<sequence precursor="true">MRVRTGMTSLSVCIAAVWMLMMASTVSAAEKRAEVRLIKGVVPLKADDVTVITGSRGELSANVKQEVNRAIYGFETPQDTIRWTVAAPEDGDYVISLLYSMRDQHNIEVSCGDSVLVAPSITCTWENRPFFWRQELPGTLRLKAGENQITVRLPDTQPKVVAADRFGYGITQGLHLWSIEIGTATARKAQVERAQAIRGDASWMVDGKYGIFVHWSALSHGFTGNTPRADWFQDAVKMFDVNVFADAIERTGAAWIVFTSTHKGFFWPAPNAALDKIMPGRTAERDLLGEIITELDRRGIRTLFYMHTAYNGYETTFRPAAGALDDDKTRFSDNIASILRYASLRYGEKLMGFGYIDGSLMNDYPLDVSWEDWARAIKAGNPNAVAGFSSNRGPRVSPFSELTVTDGGKELLQPDPAIIGPGKQLGDVTSAWWCLMDQEGWFSNKPMNGEFGKGPSHSTEEYVAFFKRMATEKVPVTINLIMTADVTDEHPIFNPKCMAVMEEVRKAIRGK</sequence>
<evidence type="ECO:0000256" key="1">
    <source>
        <dbReference type="SAM" id="SignalP"/>
    </source>
</evidence>
<dbReference type="RefSeq" id="WP_146599343.1">
    <property type="nucleotide sequence ID" value="NZ_SJPY01000002.1"/>
</dbReference>
<protein>
    <submittedName>
        <fullName evidence="3">Alpha-L-fucosidase</fullName>
    </submittedName>
</protein>
<name>A0A5C6E9H1_9BACT</name>
<comment type="caution">
    <text evidence="3">The sequence shown here is derived from an EMBL/GenBank/DDBJ whole genome shotgun (WGS) entry which is preliminary data.</text>
</comment>
<dbReference type="Pfam" id="PF01120">
    <property type="entry name" value="Alpha_L_fucos"/>
    <property type="match status" value="1"/>
</dbReference>
<organism evidence="3 4">
    <name type="scientific">Novipirellula aureliae</name>
    <dbReference type="NCBI Taxonomy" id="2527966"/>
    <lineage>
        <taxon>Bacteria</taxon>
        <taxon>Pseudomonadati</taxon>
        <taxon>Planctomycetota</taxon>
        <taxon>Planctomycetia</taxon>
        <taxon>Pirellulales</taxon>
        <taxon>Pirellulaceae</taxon>
        <taxon>Novipirellula</taxon>
    </lineage>
</organism>
<reference evidence="3 4" key="1">
    <citation type="submission" date="2019-02" db="EMBL/GenBank/DDBJ databases">
        <title>Deep-cultivation of Planctomycetes and their phenomic and genomic characterization uncovers novel biology.</title>
        <authorList>
            <person name="Wiegand S."/>
            <person name="Jogler M."/>
            <person name="Boedeker C."/>
            <person name="Pinto D."/>
            <person name="Vollmers J."/>
            <person name="Rivas-Marin E."/>
            <person name="Kohn T."/>
            <person name="Peeters S.H."/>
            <person name="Heuer A."/>
            <person name="Rast P."/>
            <person name="Oberbeckmann S."/>
            <person name="Bunk B."/>
            <person name="Jeske O."/>
            <person name="Meyerdierks A."/>
            <person name="Storesund J.E."/>
            <person name="Kallscheuer N."/>
            <person name="Luecker S."/>
            <person name="Lage O.M."/>
            <person name="Pohl T."/>
            <person name="Merkel B.J."/>
            <person name="Hornburger P."/>
            <person name="Mueller R.-W."/>
            <person name="Bruemmer F."/>
            <person name="Labrenz M."/>
            <person name="Spormann A.M."/>
            <person name="Op Den Camp H."/>
            <person name="Overmann J."/>
            <person name="Amann R."/>
            <person name="Jetten M.S.M."/>
            <person name="Mascher T."/>
            <person name="Medema M.H."/>
            <person name="Devos D.P."/>
            <person name="Kaster A.-K."/>
            <person name="Ovreas L."/>
            <person name="Rohde M."/>
            <person name="Galperin M.Y."/>
            <person name="Jogler C."/>
        </authorList>
    </citation>
    <scope>NUCLEOTIDE SEQUENCE [LARGE SCALE GENOMIC DNA]</scope>
    <source>
        <strain evidence="3 4">Q31b</strain>
    </source>
</reference>
<dbReference type="EMBL" id="SJPY01000002">
    <property type="protein sequence ID" value="TWU44381.1"/>
    <property type="molecule type" value="Genomic_DNA"/>
</dbReference>
<feature type="signal peptide" evidence="1">
    <location>
        <begin position="1"/>
        <end position="28"/>
    </location>
</feature>
<dbReference type="SUPFAM" id="SSF51445">
    <property type="entry name" value="(Trans)glycosidases"/>
    <property type="match status" value="1"/>
</dbReference>
<feature type="chain" id="PRO_5022665818" evidence="1">
    <location>
        <begin position="29"/>
        <end position="511"/>
    </location>
</feature>
<dbReference type="GO" id="GO:0005975">
    <property type="term" value="P:carbohydrate metabolic process"/>
    <property type="evidence" value="ECO:0007669"/>
    <property type="project" value="InterPro"/>
</dbReference>
<evidence type="ECO:0000313" key="4">
    <source>
        <dbReference type="Proteomes" id="UP000315471"/>
    </source>
</evidence>
<proteinExistence type="predicted"/>
<dbReference type="InterPro" id="IPR017853">
    <property type="entry name" value="GH"/>
</dbReference>
<keyword evidence="1" id="KW-0732">Signal</keyword>
<dbReference type="OrthoDB" id="225978at2"/>
<dbReference type="AlphaFoldDB" id="A0A5C6E9H1"/>
<evidence type="ECO:0000313" key="3">
    <source>
        <dbReference type="EMBL" id="TWU44381.1"/>
    </source>
</evidence>
<feature type="domain" description="Glycoside hydrolase family 29 N-terminal" evidence="2">
    <location>
        <begin position="237"/>
        <end position="374"/>
    </location>
</feature>
<accession>A0A5C6E9H1</accession>
<dbReference type="InterPro" id="IPR057739">
    <property type="entry name" value="Glyco_hydro_29_N"/>
</dbReference>
<evidence type="ECO:0000259" key="2">
    <source>
        <dbReference type="Pfam" id="PF01120"/>
    </source>
</evidence>
<dbReference type="Gene3D" id="3.20.20.80">
    <property type="entry name" value="Glycosidases"/>
    <property type="match status" value="1"/>
</dbReference>
<gene>
    <name evidence="3" type="ORF">Q31b_19170</name>
</gene>
<dbReference type="Proteomes" id="UP000315471">
    <property type="component" value="Unassembled WGS sequence"/>
</dbReference>
<keyword evidence="4" id="KW-1185">Reference proteome</keyword>
<dbReference type="Gene3D" id="2.60.120.260">
    <property type="entry name" value="Galactose-binding domain-like"/>
    <property type="match status" value="1"/>
</dbReference>
<dbReference type="GO" id="GO:0004560">
    <property type="term" value="F:alpha-L-fucosidase activity"/>
    <property type="evidence" value="ECO:0007669"/>
    <property type="project" value="InterPro"/>
</dbReference>